<dbReference type="AlphaFoldDB" id="A0A380MKF8"/>
<evidence type="ECO:0000313" key="3">
    <source>
        <dbReference type="Proteomes" id="UP000254575"/>
    </source>
</evidence>
<evidence type="ECO:0000313" key="2">
    <source>
        <dbReference type="EMBL" id="SUO92394.1"/>
    </source>
</evidence>
<reference evidence="2 3" key="1">
    <citation type="submission" date="2018-06" db="EMBL/GenBank/DDBJ databases">
        <authorList>
            <consortium name="Pathogen Informatics"/>
            <person name="Doyle S."/>
        </authorList>
    </citation>
    <scope>NUCLEOTIDE SEQUENCE [LARGE SCALE GENOMIC DNA]</scope>
    <source>
        <strain evidence="2 3">NCTC10717</strain>
    </source>
</reference>
<dbReference type="Proteomes" id="UP000254575">
    <property type="component" value="Unassembled WGS sequence"/>
</dbReference>
<dbReference type="EMBL" id="UHIA01000003">
    <property type="protein sequence ID" value="SUO92394.1"/>
    <property type="molecule type" value="Genomic_DNA"/>
</dbReference>
<dbReference type="Pfam" id="PF10881">
    <property type="entry name" value="DUF2726"/>
    <property type="match status" value="1"/>
</dbReference>
<sequence length="167" mass="18897">MNIKTMAVLLIAIVLCMVFIAKSLKGKKDFYALQAQRVQGGGYRKQSLLNETEKQAYKAILDAGAERKLRVFAQVSLGEILRHQDYRLYKDIMSKRVDFLLTDAQFNPVMAIEIHGSGHYGNHAEQRDQIKQSALGSAGIEYVSVITNGARVYQEVFQVCQQHFSRL</sequence>
<accession>A0A380MKF8</accession>
<evidence type="ECO:0000259" key="1">
    <source>
        <dbReference type="Pfam" id="PF10881"/>
    </source>
</evidence>
<proteinExistence type="predicted"/>
<dbReference type="InterPro" id="IPR024402">
    <property type="entry name" value="DUF2726"/>
</dbReference>
<name>A0A380MKF8_9GAMM</name>
<dbReference type="RefSeq" id="WP_172459380.1">
    <property type="nucleotide sequence ID" value="NZ_UHIA01000003.1"/>
</dbReference>
<gene>
    <name evidence="2" type="ORF">NCTC10717_00527</name>
</gene>
<feature type="domain" description="DUF2726" evidence="1">
    <location>
        <begin position="46"/>
        <end position="155"/>
    </location>
</feature>
<keyword evidence="3" id="KW-1185">Reference proteome</keyword>
<organism evidence="2 3">
    <name type="scientific">Suttonella indologenes</name>
    <dbReference type="NCBI Taxonomy" id="13276"/>
    <lineage>
        <taxon>Bacteria</taxon>
        <taxon>Pseudomonadati</taxon>
        <taxon>Pseudomonadota</taxon>
        <taxon>Gammaproteobacteria</taxon>
        <taxon>Cardiobacteriales</taxon>
        <taxon>Cardiobacteriaceae</taxon>
        <taxon>Suttonella</taxon>
    </lineage>
</organism>
<protein>
    <submittedName>
        <fullName evidence="2">Protein of uncharacterized function (DUF2726)</fullName>
    </submittedName>
</protein>